<feature type="compositionally biased region" description="Basic residues" evidence="1">
    <location>
        <begin position="1"/>
        <end position="10"/>
    </location>
</feature>
<protein>
    <submittedName>
        <fullName evidence="2">Uncharacterized protein</fullName>
    </submittedName>
</protein>
<dbReference type="Proteomes" id="UP001521116">
    <property type="component" value="Unassembled WGS sequence"/>
</dbReference>
<sequence>MATTRLRKAFRYPDDSDEEPPEGIDEEEQEKLITQIHEEDVAKTDFYKVPCIPLHEFQAWRHEKFHGAKAQTMRQTTDTSSP</sequence>
<evidence type="ECO:0000313" key="2">
    <source>
        <dbReference type="EMBL" id="KAL1626416.1"/>
    </source>
</evidence>
<feature type="region of interest" description="Disordered" evidence="1">
    <location>
        <begin position="1"/>
        <end position="27"/>
    </location>
</feature>
<gene>
    <name evidence="2" type="ORF">SLS56_006820</name>
</gene>
<accession>A0ABR3SPM6</accession>
<reference evidence="2 3" key="1">
    <citation type="submission" date="2024-02" db="EMBL/GenBank/DDBJ databases">
        <title>De novo assembly and annotation of 12 fungi associated with fruit tree decline syndrome in Ontario, Canada.</title>
        <authorList>
            <person name="Sulman M."/>
            <person name="Ellouze W."/>
            <person name="Ilyukhin E."/>
        </authorList>
    </citation>
    <scope>NUCLEOTIDE SEQUENCE [LARGE SCALE GENOMIC DNA]</scope>
    <source>
        <strain evidence="2 3">M1-105</strain>
    </source>
</reference>
<keyword evidence="3" id="KW-1185">Reference proteome</keyword>
<proteinExistence type="predicted"/>
<organism evidence="2 3">
    <name type="scientific">Neofusicoccum ribis</name>
    <dbReference type="NCBI Taxonomy" id="45134"/>
    <lineage>
        <taxon>Eukaryota</taxon>
        <taxon>Fungi</taxon>
        <taxon>Dikarya</taxon>
        <taxon>Ascomycota</taxon>
        <taxon>Pezizomycotina</taxon>
        <taxon>Dothideomycetes</taxon>
        <taxon>Dothideomycetes incertae sedis</taxon>
        <taxon>Botryosphaeriales</taxon>
        <taxon>Botryosphaeriaceae</taxon>
        <taxon>Neofusicoccum</taxon>
    </lineage>
</organism>
<evidence type="ECO:0000256" key="1">
    <source>
        <dbReference type="SAM" id="MobiDB-lite"/>
    </source>
</evidence>
<comment type="caution">
    <text evidence="2">The sequence shown here is derived from an EMBL/GenBank/DDBJ whole genome shotgun (WGS) entry which is preliminary data.</text>
</comment>
<evidence type="ECO:0000313" key="3">
    <source>
        <dbReference type="Proteomes" id="UP001521116"/>
    </source>
</evidence>
<feature type="compositionally biased region" description="Acidic residues" evidence="1">
    <location>
        <begin position="15"/>
        <end position="27"/>
    </location>
</feature>
<dbReference type="EMBL" id="JAJVDC020000082">
    <property type="protein sequence ID" value="KAL1626416.1"/>
    <property type="molecule type" value="Genomic_DNA"/>
</dbReference>
<name>A0ABR3SPM6_9PEZI</name>